<keyword evidence="1" id="KW-0732">Signal</keyword>
<gene>
    <name evidence="2" type="ORF">RM543_12360</name>
</gene>
<evidence type="ECO:0000256" key="1">
    <source>
        <dbReference type="SAM" id="SignalP"/>
    </source>
</evidence>
<feature type="chain" id="PRO_5046157740" evidence="1">
    <location>
        <begin position="23"/>
        <end position="136"/>
    </location>
</feature>
<feature type="signal peptide" evidence="1">
    <location>
        <begin position="1"/>
        <end position="22"/>
    </location>
</feature>
<accession>A0ABU3DIH0</accession>
<organism evidence="2 3">
    <name type="scientific">Tropicimonas omnivorans</name>
    <dbReference type="NCBI Taxonomy" id="3075590"/>
    <lineage>
        <taxon>Bacteria</taxon>
        <taxon>Pseudomonadati</taxon>
        <taxon>Pseudomonadota</taxon>
        <taxon>Alphaproteobacteria</taxon>
        <taxon>Rhodobacterales</taxon>
        <taxon>Roseobacteraceae</taxon>
        <taxon>Tropicimonas</taxon>
    </lineage>
</organism>
<name>A0ABU3DIH0_9RHOB</name>
<dbReference type="RefSeq" id="WP_311692076.1">
    <property type="nucleotide sequence ID" value="NZ_JAVRHL010000003.1"/>
</dbReference>
<evidence type="ECO:0000313" key="3">
    <source>
        <dbReference type="Proteomes" id="UP001265259"/>
    </source>
</evidence>
<sequence length="136" mass="14879">MRCLLVVPVALTLFAFAPGAVAEIWDCDLAEQGTRHGYVPERTTLQIFDDGSGILVSDEITGQVSDRPILGRIASQSGPRVSLHWEVYGLKSATRQYLPKVMYRAGLRRDTGGIAVLVQAAGFSEIFRGAGRCERR</sequence>
<reference evidence="2 3" key="1">
    <citation type="submission" date="2023-09" db="EMBL/GenBank/DDBJ databases">
        <authorList>
            <person name="Rey-Velasco X."/>
        </authorList>
    </citation>
    <scope>NUCLEOTIDE SEQUENCE [LARGE SCALE GENOMIC DNA]</scope>
    <source>
        <strain evidence="2 3">F158</strain>
    </source>
</reference>
<keyword evidence="3" id="KW-1185">Reference proteome</keyword>
<evidence type="ECO:0000313" key="2">
    <source>
        <dbReference type="EMBL" id="MDT0683481.1"/>
    </source>
</evidence>
<protein>
    <submittedName>
        <fullName evidence="2">Uncharacterized protein</fullName>
    </submittedName>
</protein>
<proteinExistence type="predicted"/>
<dbReference type="Proteomes" id="UP001265259">
    <property type="component" value="Unassembled WGS sequence"/>
</dbReference>
<comment type="caution">
    <text evidence="2">The sequence shown here is derived from an EMBL/GenBank/DDBJ whole genome shotgun (WGS) entry which is preliminary data.</text>
</comment>
<dbReference type="EMBL" id="JAVRHL010000003">
    <property type="protein sequence ID" value="MDT0683481.1"/>
    <property type="molecule type" value="Genomic_DNA"/>
</dbReference>